<dbReference type="AlphaFoldDB" id="A0A0K8W8I4"/>
<sequence>MSIMNYLKAKVLVILSLCVINATEADIILRVDPLALLSATLRTYQKAACDSDQVIISCPRGTSISIEFAQFNNFENKDGFSIDDLCPLNNSTKNVQSKAKHLLRGSTFGTPGAKIPNIQHLYGQTTELPSSSLLPDTLMTEETEDAGVRKENTSNVYIRDDDSSENCMWPNALQYSLLQTVVEACQKKKHCKFNGAPHFYRLSTGVDVNNYNNTVNTVNVDPCHKRRKIVEVAYKCRPYEFRSKVACHNDLAQLECNPYSRIAVYSASFGRTEYESIQCPQPQGVREESKFKIYITIALINCKK</sequence>
<feature type="signal peptide" evidence="1">
    <location>
        <begin position="1"/>
        <end position="25"/>
    </location>
</feature>
<dbReference type="InterPro" id="IPR043159">
    <property type="entry name" value="Lectin_gal-bd_sf"/>
</dbReference>
<proteinExistence type="predicted"/>
<reference evidence="2" key="1">
    <citation type="submission" date="2015-06" db="EMBL/GenBank/DDBJ databases">
        <authorList>
            <person name="Hoefler B.C."/>
            <person name="Straight P.D."/>
        </authorList>
    </citation>
    <scope>NUCLEOTIDE SEQUENCE</scope>
</reference>
<accession>A0A0K8W8I4</accession>
<dbReference type="Gene3D" id="2.60.120.740">
    <property type="match status" value="3"/>
</dbReference>
<protein>
    <recommendedName>
        <fullName evidence="3">SUEL-type lectin domain-containing protein</fullName>
    </recommendedName>
</protein>
<keyword evidence="1" id="KW-0732">Signal</keyword>
<dbReference type="PANTHER" id="PTHR46780">
    <property type="entry name" value="PROTEIN EVA-1"/>
    <property type="match status" value="1"/>
</dbReference>
<dbReference type="OrthoDB" id="5970528at2759"/>
<evidence type="ECO:0000313" key="2">
    <source>
        <dbReference type="EMBL" id="JAI47513.1"/>
    </source>
</evidence>
<dbReference type="EMBL" id="GDHF01004801">
    <property type="protein sequence ID" value="JAI47513.1"/>
    <property type="molecule type" value="Transcribed_RNA"/>
</dbReference>
<organism evidence="2">
    <name type="scientific">Bactrocera latifrons</name>
    <name type="common">Malaysian fruit fly</name>
    <name type="synonym">Chaetodacus latifrons</name>
    <dbReference type="NCBI Taxonomy" id="174628"/>
    <lineage>
        <taxon>Eukaryota</taxon>
        <taxon>Metazoa</taxon>
        <taxon>Ecdysozoa</taxon>
        <taxon>Arthropoda</taxon>
        <taxon>Hexapoda</taxon>
        <taxon>Insecta</taxon>
        <taxon>Pterygota</taxon>
        <taxon>Neoptera</taxon>
        <taxon>Endopterygota</taxon>
        <taxon>Diptera</taxon>
        <taxon>Brachycera</taxon>
        <taxon>Muscomorpha</taxon>
        <taxon>Tephritoidea</taxon>
        <taxon>Tephritidae</taxon>
        <taxon>Bactrocera</taxon>
        <taxon>Bactrocera</taxon>
    </lineage>
</organism>
<gene>
    <name evidence="2" type="ORF">c1_g2_i6</name>
</gene>
<name>A0A0K8W8I4_BACLA</name>
<evidence type="ECO:0008006" key="3">
    <source>
        <dbReference type="Google" id="ProtNLM"/>
    </source>
</evidence>
<evidence type="ECO:0000256" key="1">
    <source>
        <dbReference type="SAM" id="SignalP"/>
    </source>
</evidence>
<feature type="chain" id="PRO_5005522847" description="SUEL-type lectin domain-containing protein" evidence="1">
    <location>
        <begin position="26"/>
        <end position="304"/>
    </location>
</feature>